<evidence type="ECO:0000313" key="6">
    <source>
        <dbReference type="Proteomes" id="UP000236569"/>
    </source>
</evidence>
<feature type="domain" description="DUF7737" evidence="4">
    <location>
        <begin position="1488"/>
        <end position="1589"/>
    </location>
</feature>
<dbReference type="InterPro" id="IPR056639">
    <property type="entry name" value="DUF7737"/>
</dbReference>
<dbReference type="SUPFAM" id="SSF48371">
    <property type="entry name" value="ARM repeat"/>
    <property type="match status" value="1"/>
</dbReference>
<reference evidence="6" key="1">
    <citation type="submission" date="2018-01" db="EMBL/GenBank/DDBJ databases">
        <title>Draft Genome Sequence of the Radioresistant Bacterium Deinococcus aerius TR0125, Isolated from the Higher Atmosphere above Japan.</title>
        <authorList>
            <person name="Satoh K."/>
            <person name="Arai H."/>
            <person name="Sanzen T."/>
            <person name="Kawaguchi Y."/>
            <person name="Hayashi H."/>
            <person name="Yokobori S."/>
            <person name="Yamagishi A."/>
            <person name="Oono Y."/>
            <person name="Narumi I."/>
        </authorList>
    </citation>
    <scope>NUCLEOTIDE SEQUENCE [LARGE SCALE GENOMIC DNA]</scope>
    <source>
        <strain evidence="6">TR0125</strain>
    </source>
</reference>
<evidence type="ECO:0000259" key="2">
    <source>
        <dbReference type="Pfam" id="PF13569"/>
    </source>
</evidence>
<dbReference type="InterPro" id="IPR025406">
    <property type="entry name" value="DUF4132"/>
</dbReference>
<sequence length="1590" mass="177425">MDVQELLRTYQQPWKKAFFERAQALPAELWEAVEKAEKQEQHVTPAQVLAELLQKNDEGILQAIAATFFPQFPELARHTIGALLTRHPYPQGYARRAFRAPGHPLHAQSAAGWIWGVWHVTRDYPQDLEWFAVHAGLLPSWQSYRLGLLFAQALDDGDEAIFQILRDTAATQHPVARMGRHVPAALLASARPDAWALAEGLLLAAQRQEGLRQVILESVDEAHPDAFARFLRLVLQEDLLRFAACLRAADVWFGLGYDVTEVKTVRRLLEEALGYLESPEQAREAVRSGGGVSAYLALFTLAMRDAREAAGWARTLLGDADPERRMAGAQFLLSAELLDPDSLNALIADPDVRLGALAASRVNRWQAESGGLSFDALVEFAARLPEEAGHRPLLFPWLGHTPARSDVLDNLPALLGDRPFSTLLPYLGGMSSSGKTFTLQRLNQWMANRPDSEVLDAPTRELLVALLQDRNSGVSEEAVRVMAHLTPSPEEVGVIHTLLRRRSPGLRRGLIRLLARNRDQAQASARDLLATRSTEQRQAGLQLLLEISGEPPADFKPANATEETLYAGLTRPESTLTLENGLGLFDPAALAPVPTLSPSDRDFPQDVRRGAELLRSLDALIVSHRETPLSGPGWDGRETVLLGNARPWMLRGDDFPLADLWETWWQQRPAPQTRDLTRMHWALHHFAARRETSASEIIEELEADGSEQAAEGQRLRQLTLHRTLGPLVSLWLDHADLLGAVLGALARQHADELDTTLALDALETALSLLPADVGMIHDSRYSWRKTDPRDLLDFLHPLSPLAGWTTAQQRRYWDLGVYLDRAFPSLPRRRPGTGLLLTAQEHGWATRHDLLDTLIGPRDDSSSYGPRFHELGEYTRRKLREGLPTSPAWTRAVDEVRERVLEVELARGDLETPATPAALSLQSVNGAGLALRLLSGMGKNPLKRGYTGSNESKDATFSHLLRVSFPLPEDTPTHFAEQARSLKISEGRLLDLAMFAPQWAGPVSGALGWPGLQDGVYWLHAHTKDSNWSVPQEVRDAWEAEISERTPLGARDLTEGAVDVAWFRRMYGVLGPGRFATLLDAAKYASSSGGHKRAELFARAILGEVAEDDLRTRITGKRNQDAVRALGLLPLAQASQEVQSRYRLLSDFRRGARQFGAQRQASERLAADIGMQNLARTSGYSDPQRLMWAMEAQMAPEWEQTVRDGDVTIRIELTPEGEASLRVQRGEKVLKSLPPALKKNPEVVALRAALTELEATRKRMRTALEDAMTRGDHFAPQELRDLARHPVIAPMLRSLLWVLNEEHLGWWNGDTLLTREGERPLGEQALRLAHPHDLYVGGHWPEYQREIMERGLTQPFKQAFREYYPLTPAEREARRSTRYAGHHVQPTQAAALLKTRGWVTVPEEGIRKTYHAEGINVWVDSSLGYFTPNEVEGTPLHAVYFVRRDEQEALPLSEVPPRLFSETMRDLDLVVSVAHVGGVDPEATQSTVEMRESLLRETLHLLRLGNVRLENGHALIAGHHANYTVHLGSGTVHRMPGGFLCLIPVHNQHAGRLFLPFADPDPRTAEVVSKVLMLAEDRRIQDPTILEQLR</sequence>
<dbReference type="EMBL" id="BFAG01000006">
    <property type="protein sequence ID" value="GBF05898.1"/>
    <property type="molecule type" value="Genomic_DNA"/>
</dbReference>
<comment type="caution">
    <text evidence="5">The sequence shown here is derived from an EMBL/GenBank/DDBJ whole genome shotgun (WGS) entry which is preliminary data.</text>
</comment>
<feature type="domain" description="DUF5724" evidence="3">
    <location>
        <begin position="76"/>
        <end position="1190"/>
    </location>
</feature>
<evidence type="ECO:0000313" key="5">
    <source>
        <dbReference type="EMBL" id="GBF05898.1"/>
    </source>
</evidence>
<dbReference type="InterPro" id="IPR016024">
    <property type="entry name" value="ARM-type_fold"/>
</dbReference>
<protein>
    <recommendedName>
        <fullName evidence="7">DUF4132 domain-containing protein</fullName>
    </recommendedName>
</protein>
<evidence type="ECO:0008006" key="7">
    <source>
        <dbReference type="Google" id="ProtNLM"/>
    </source>
</evidence>
<accession>A0A2I9DI38</accession>
<dbReference type="Pfam" id="PF18991">
    <property type="entry name" value="DUF5724"/>
    <property type="match status" value="1"/>
</dbReference>
<dbReference type="InterPro" id="IPR043782">
    <property type="entry name" value="DUF5724"/>
</dbReference>
<dbReference type="Proteomes" id="UP000236569">
    <property type="component" value="Unassembled WGS sequence"/>
</dbReference>
<evidence type="ECO:0000259" key="3">
    <source>
        <dbReference type="Pfam" id="PF18991"/>
    </source>
</evidence>
<feature type="coiled-coil region" evidence="1">
    <location>
        <begin position="1243"/>
        <end position="1270"/>
    </location>
</feature>
<evidence type="ECO:0000259" key="4">
    <source>
        <dbReference type="Pfam" id="PF24879"/>
    </source>
</evidence>
<dbReference type="Pfam" id="PF24879">
    <property type="entry name" value="DUF7737"/>
    <property type="match status" value="1"/>
</dbReference>
<feature type="domain" description="DUF4132" evidence="2">
    <location>
        <begin position="1228"/>
        <end position="1398"/>
    </location>
</feature>
<organism evidence="5 6">
    <name type="scientific">Deinococcus aerius</name>
    <dbReference type="NCBI Taxonomy" id="200253"/>
    <lineage>
        <taxon>Bacteria</taxon>
        <taxon>Thermotogati</taxon>
        <taxon>Deinococcota</taxon>
        <taxon>Deinococci</taxon>
        <taxon>Deinococcales</taxon>
        <taxon>Deinococcaceae</taxon>
        <taxon>Deinococcus</taxon>
    </lineage>
</organism>
<keyword evidence="6" id="KW-1185">Reference proteome</keyword>
<dbReference type="Gene3D" id="1.25.10.10">
    <property type="entry name" value="Leucine-rich Repeat Variant"/>
    <property type="match status" value="1"/>
</dbReference>
<gene>
    <name evidence="5" type="ORF">DAERI_060158</name>
</gene>
<dbReference type="Pfam" id="PF13569">
    <property type="entry name" value="DUF4132"/>
    <property type="match status" value="1"/>
</dbReference>
<name>A0A2I9DI38_9DEIO</name>
<proteinExistence type="predicted"/>
<dbReference type="InterPro" id="IPR011989">
    <property type="entry name" value="ARM-like"/>
</dbReference>
<keyword evidence="1" id="KW-0175">Coiled coil</keyword>
<dbReference type="RefSeq" id="WP_165794151.1">
    <property type="nucleotide sequence ID" value="NZ_BFAG01000006.1"/>
</dbReference>
<evidence type="ECO:0000256" key="1">
    <source>
        <dbReference type="SAM" id="Coils"/>
    </source>
</evidence>